<accession>A0ACC3C6S9</accession>
<protein>
    <submittedName>
        <fullName evidence="1">Uncharacterized protein</fullName>
    </submittedName>
</protein>
<sequence length="353" mass="34455">MDGRWISAAAAPLPVVYPHDAALIGLKLELAPGGVVVEAGTGSGGLTVPLAAAVAPTGRVHTYDFHAGRSAAAAADFAALGVAPAIDAHGGVDVAADGFVGVADAAADAVFLDLPDPAGVLAEAARVLAPDGRLCCFSPCIEQVARTVGGMAAAPAVWHSVETVTCTLRVWETYEAELQSLDETLGVAVTNSGSGRLKRQRREAAAAAAAAAVPAAAAANGASPPAVGGEAGAAPPAATPVNAATAAATDGAAAATGGGGGLGTAALPAGAPVAAAAVGPARTSRPPPPPADDAMGRRGTRRPRPPGDDESMGGLASDKPAELPEPGPVLCKPQPNVKGHTSYLTFARRCNTE</sequence>
<comment type="caution">
    <text evidence="1">The sequence shown here is derived from an EMBL/GenBank/DDBJ whole genome shotgun (WGS) entry which is preliminary data.</text>
</comment>
<organism evidence="1 2">
    <name type="scientific">Pyropia yezoensis</name>
    <name type="common">Susabi-nori</name>
    <name type="synonym">Porphyra yezoensis</name>
    <dbReference type="NCBI Taxonomy" id="2788"/>
    <lineage>
        <taxon>Eukaryota</taxon>
        <taxon>Rhodophyta</taxon>
        <taxon>Bangiophyceae</taxon>
        <taxon>Bangiales</taxon>
        <taxon>Bangiaceae</taxon>
        <taxon>Pyropia</taxon>
    </lineage>
</organism>
<keyword evidence="2" id="KW-1185">Reference proteome</keyword>
<evidence type="ECO:0000313" key="1">
    <source>
        <dbReference type="EMBL" id="KAK1866026.1"/>
    </source>
</evidence>
<dbReference type="EMBL" id="CM020619">
    <property type="protein sequence ID" value="KAK1866026.1"/>
    <property type="molecule type" value="Genomic_DNA"/>
</dbReference>
<name>A0ACC3C6S9_PYRYE</name>
<reference evidence="1" key="1">
    <citation type="submission" date="2019-11" db="EMBL/GenBank/DDBJ databases">
        <title>Nori genome reveals adaptations in red seaweeds to the harsh intertidal environment.</title>
        <authorList>
            <person name="Wang D."/>
            <person name="Mao Y."/>
        </authorList>
    </citation>
    <scope>NUCLEOTIDE SEQUENCE</scope>
    <source>
        <tissue evidence="1">Gametophyte</tissue>
    </source>
</reference>
<proteinExistence type="predicted"/>
<gene>
    <name evidence="1" type="ORF">I4F81_008546</name>
</gene>
<dbReference type="Proteomes" id="UP000798662">
    <property type="component" value="Chromosome 2"/>
</dbReference>
<evidence type="ECO:0000313" key="2">
    <source>
        <dbReference type="Proteomes" id="UP000798662"/>
    </source>
</evidence>